<reference evidence="11" key="1">
    <citation type="journal article" date="2019" name="J. For. Res.">
        <title>Expression and analysis of zinc finger family gene in Lenzites gibbosa.</title>
        <authorList>
            <person name="Zhang J."/>
            <person name="Chi Y."/>
            <person name="Li S."/>
            <person name="Zhang J."/>
            <person name="Chen J."/>
        </authorList>
    </citation>
    <scope>NUCLEOTIDE SEQUENCE</scope>
    <source>
        <strain evidence="11">ZnF171</strain>
    </source>
</reference>
<feature type="compositionally biased region" description="Polar residues" evidence="9">
    <location>
        <begin position="635"/>
        <end position="645"/>
    </location>
</feature>
<feature type="compositionally biased region" description="Polar residues" evidence="9">
    <location>
        <begin position="41"/>
        <end position="51"/>
    </location>
</feature>
<evidence type="ECO:0000256" key="8">
    <source>
        <dbReference type="PROSITE-ProRule" id="PRU00175"/>
    </source>
</evidence>
<evidence type="ECO:0000256" key="2">
    <source>
        <dbReference type="ARBA" id="ARBA00012483"/>
    </source>
</evidence>
<dbReference type="GO" id="GO:0061630">
    <property type="term" value="F:ubiquitin protein ligase activity"/>
    <property type="evidence" value="ECO:0007669"/>
    <property type="project" value="UniProtKB-EC"/>
</dbReference>
<dbReference type="SUPFAM" id="SSF57850">
    <property type="entry name" value="RING/U-box"/>
    <property type="match status" value="1"/>
</dbReference>
<feature type="region of interest" description="Disordered" evidence="9">
    <location>
        <begin position="1"/>
        <end position="83"/>
    </location>
</feature>
<feature type="region of interest" description="Disordered" evidence="9">
    <location>
        <begin position="761"/>
        <end position="842"/>
    </location>
</feature>
<evidence type="ECO:0000256" key="3">
    <source>
        <dbReference type="ARBA" id="ARBA00022679"/>
    </source>
</evidence>
<evidence type="ECO:0000256" key="1">
    <source>
        <dbReference type="ARBA" id="ARBA00000900"/>
    </source>
</evidence>
<dbReference type="AlphaFoldDB" id="A0A6G6FQR7"/>
<dbReference type="InterPro" id="IPR001841">
    <property type="entry name" value="Znf_RING"/>
</dbReference>
<feature type="region of interest" description="Disordered" evidence="9">
    <location>
        <begin position="687"/>
        <end position="740"/>
    </location>
</feature>
<proteinExistence type="evidence at transcript level"/>
<feature type="region of interest" description="Disordered" evidence="9">
    <location>
        <begin position="454"/>
        <end position="513"/>
    </location>
</feature>
<feature type="region of interest" description="Disordered" evidence="9">
    <location>
        <begin position="99"/>
        <end position="118"/>
    </location>
</feature>
<feature type="compositionally biased region" description="Polar residues" evidence="9">
    <location>
        <begin position="717"/>
        <end position="727"/>
    </location>
</feature>
<keyword evidence="4" id="KW-0479">Metal-binding</keyword>
<evidence type="ECO:0000256" key="7">
    <source>
        <dbReference type="ARBA" id="ARBA00022833"/>
    </source>
</evidence>
<name>A0A6G6FQR7_9APHY</name>
<evidence type="ECO:0000256" key="4">
    <source>
        <dbReference type="ARBA" id="ARBA00022723"/>
    </source>
</evidence>
<dbReference type="PANTHER" id="PTHR22937:SF65">
    <property type="entry name" value="E3 UBIQUITIN-PROTEIN LIGASE ARK2C"/>
    <property type="match status" value="1"/>
</dbReference>
<dbReference type="SMART" id="SM00184">
    <property type="entry name" value="RING"/>
    <property type="match status" value="1"/>
</dbReference>
<protein>
    <recommendedName>
        <fullName evidence="2">RING-type E3 ubiquitin transferase</fullName>
        <ecNumber evidence="2">2.3.2.27</ecNumber>
    </recommendedName>
</protein>
<evidence type="ECO:0000256" key="5">
    <source>
        <dbReference type="ARBA" id="ARBA00022771"/>
    </source>
</evidence>
<dbReference type="Pfam" id="PF13639">
    <property type="entry name" value="zf-RING_2"/>
    <property type="match status" value="1"/>
</dbReference>
<feature type="compositionally biased region" description="Basic and acidic residues" evidence="9">
    <location>
        <begin position="728"/>
        <end position="738"/>
    </location>
</feature>
<accession>A0A6G6FQR7</accession>
<dbReference type="PANTHER" id="PTHR22937">
    <property type="entry name" value="E3 UBIQUITIN-PROTEIN LIGASE RNF165"/>
    <property type="match status" value="1"/>
</dbReference>
<dbReference type="CDD" id="cd16461">
    <property type="entry name" value="RING-H2_EL5-like"/>
    <property type="match status" value="1"/>
</dbReference>
<dbReference type="Gene3D" id="3.30.40.10">
    <property type="entry name" value="Zinc/RING finger domain, C3HC4 (zinc finger)"/>
    <property type="match status" value="1"/>
</dbReference>
<feature type="region of interest" description="Disordered" evidence="9">
    <location>
        <begin position="571"/>
        <end position="610"/>
    </location>
</feature>
<feature type="compositionally biased region" description="Polar residues" evidence="9">
    <location>
        <begin position="811"/>
        <end position="822"/>
    </location>
</feature>
<dbReference type="PROSITE" id="PS50089">
    <property type="entry name" value="ZF_RING_2"/>
    <property type="match status" value="1"/>
</dbReference>
<feature type="region of interest" description="Disordered" evidence="9">
    <location>
        <begin position="240"/>
        <end position="418"/>
    </location>
</feature>
<organism evidence="11">
    <name type="scientific">Trametes gibbosa</name>
    <dbReference type="NCBI Taxonomy" id="160864"/>
    <lineage>
        <taxon>Eukaryota</taxon>
        <taxon>Fungi</taxon>
        <taxon>Dikarya</taxon>
        <taxon>Basidiomycota</taxon>
        <taxon>Agaricomycotina</taxon>
        <taxon>Agaricomycetes</taxon>
        <taxon>Polyporales</taxon>
        <taxon>Polyporaceae</taxon>
        <taxon>Trametes</taxon>
    </lineage>
</organism>
<evidence type="ECO:0000256" key="9">
    <source>
        <dbReference type="SAM" id="MobiDB-lite"/>
    </source>
</evidence>
<feature type="compositionally biased region" description="Acidic residues" evidence="9">
    <location>
        <begin position="882"/>
        <end position="893"/>
    </location>
</feature>
<evidence type="ECO:0000259" key="10">
    <source>
        <dbReference type="PROSITE" id="PS50089"/>
    </source>
</evidence>
<feature type="compositionally biased region" description="Low complexity" evidence="9">
    <location>
        <begin position="313"/>
        <end position="333"/>
    </location>
</feature>
<comment type="catalytic activity">
    <reaction evidence="1">
        <text>S-ubiquitinyl-[E2 ubiquitin-conjugating enzyme]-L-cysteine + [acceptor protein]-L-lysine = [E2 ubiquitin-conjugating enzyme]-L-cysteine + N(6)-ubiquitinyl-[acceptor protein]-L-lysine.</text>
        <dbReference type="EC" id="2.3.2.27"/>
    </reaction>
</comment>
<sequence length="1090" mass="115914">MGQANSRNSTSSPSVSRSQPPPPHPSFPHSSQSALRDDIDTSNTSTLPSTKASRRSPVRQSVCSFLRPRIHSDSPSPSSLRQIPAFHKRWRPLKRFAKTQAPLPNLSEAFPEPDRPPALSTAAVDAQLTMVEEQPIQTESSSAPLQSLLLPASGPTVLHSSRAEPPHDPGAEAVLVDDCRSSQDHVSPSVVEEPPPSKIDIVKPDAPPLYLEPHESAHQIEREINDFLLEHPRQDSLFVEGSSQDGQISDAPEPSPIISLNPLPDTAGAADPQTQTPRHFPPPGTLVVVQGVVNTSDNTTTAQSPPSGRATRPSSTANSTPSYTSSSRRASSLPREERQSARSRLSALLPRPPSMLGRRSLPSNPSAEALHTSQSTSDLSSTALESVASSDLLTDASDLSSAPVTEARSGEDVDFGSRPLSPGSIDVLGTLLSVAAAAAAASLFSPSLGFQANSDPNAPAQPTSAIPRPMSPTPTAGLGGGPGFHVAQDYGSDAAAPISSTPSPTPQQRDGRDRIRNVWESFRDRLGLTRNALPQGSGGASSTENGGNMRPGEIMLAEMARALNVGLGLTDDNANADTTEAPADRAEVAQSDGVRAREMSPSTRPPPPEDSFERFLLDLQADLRVALSETGTGGPTASTAISNPGNEEAPVASSSDIPNSADIVDVEARSSSLAIDEEELPPLDDICDTEVDGHDGMDQTSTRIATPMPSGRELPNRSYQPTTGSSRTQDDGRGDAEQRPPGIHLWRLYRFRPIHATQIAGHASSTTPPTAAVFPQSSAPVPNPLSPSAQAEGSPHPVSESDASTGLPPSFASTSSPLPNTSAERDGAESPSSAPPATDPNANMVVPVIVVGLQSVEMGQVQGHAQGHATHHHNTHHPNDHEPEETPLPEPDDWASGRLDDSSFRAGGSADADQMGDATPRGRTWQSRAANALRNLRPGRRNVQEGEQAAEGTGSRTFLIYVIGGYYPPNHHMVTGPDNLDSYEALWELTELLGQVKPQVATREDIEKSDLETFKCTELGWYEREGRVASNCVDRCLICLDDYQPEDDVRLMHCRHAFHKDCVDKWMQVGRNNCPACRTEGVSTSDKLVP</sequence>
<feature type="region of interest" description="Disordered" evidence="9">
    <location>
        <begin position="862"/>
        <end position="927"/>
    </location>
</feature>
<feature type="compositionally biased region" description="Low complexity" evidence="9">
    <location>
        <begin position="1"/>
        <end position="18"/>
    </location>
</feature>
<evidence type="ECO:0000256" key="6">
    <source>
        <dbReference type="ARBA" id="ARBA00022786"/>
    </source>
</evidence>
<evidence type="ECO:0000313" key="11">
    <source>
        <dbReference type="EMBL" id="QIE48577.1"/>
    </source>
</evidence>
<feature type="region of interest" description="Disordered" evidence="9">
    <location>
        <begin position="129"/>
        <end position="211"/>
    </location>
</feature>
<keyword evidence="7" id="KW-0862">Zinc</keyword>
<feature type="compositionally biased region" description="Polar residues" evidence="9">
    <location>
        <begin position="763"/>
        <end position="791"/>
    </location>
</feature>
<dbReference type="EC" id="2.3.2.27" evidence="2"/>
<dbReference type="InterPro" id="IPR045191">
    <property type="entry name" value="MBR1/2-like"/>
</dbReference>
<feature type="region of interest" description="Disordered" evidence="9">
    <location>
        <begin position="528"/>
        <end position="550"/>
    </location>
</feature>
<feature type="compositionally biased region" description="Low complexity" evidence="9">
    <location>
        <begin position="386"/>
        <end position="402"/>
    </location>
</feature>
<feature type="compositionally biased region" description="Polar residues" evidence="9">
    <location>
        <begin position="292"/>
        <end position="306"/>
    </location>
</feature>
<feature type="compositionally biased region" description="Low complexity" evidence="9">
    <location>
        <begin position="492"/>
        <end position="502"/>
    </location>
</feature>
<feature type="region of interest" description="Disordered" evidence="9">
    <location>
        <begin position="629"/>
        <end position="658"/>
    </location>
</feature>
<dbReference type="GO" id="GO:0008270">
    <property type="term" value="F:zinc ion binding"/>
    <property type="evidence" value="ECO:0007669"/>
    <property type="project" value="UniProtKB-KW"/>
</dbReference>
<dbReference type="FunFam" id="3.30.40.10:FF:000728">
    <property type="entry name" value="Unplaced genomic scaffold supercont1.4, whole genome shotgun sequence"/>
    <property type="match status" value="1"/>
</dbReference>
<dbReference type="EMBL" id="MK805305">
    <property type="protein sequence ID" value="QIE48577.1"/>
    <property type="molecule type" value="mRNA"/>
</dbReference>
<feature type="compositionally biased region" description="Low complexity" evidence="9">
    <location>
        <begin position="140"/>
        <end position="153"/>
    </location>
</feature>
<feature type="compositionally biased region" description="Basic and acidic residues" evidence="9">
    <location>
        <begin position="161"/>
        <end position="170"/>
    </location>
</feature>
<dbReference type="OrthoDB" id="8062037at2759"/>
<feature type="domain" description="RING-type" evidence="10">
    <location>
        <begin position="1036"/>
        <end position="1078"/>
    </location>
</feature>
<feature type="compositionally biased region" description="Polar residues" evidence="9">
    <location>
        <begin position="361"/>
        <end position="384"/>
    </location>
</feature>
<feature type="compositionally biased region" description="Polar residues" evidence="9">
    <location>
        <begin position="454"/>
        <end position="464"/>
    </location>
</feature>
<keyword evidence="6" id="KW-0833">Ubl conjugation pathway</keyword>
<keyword evidence="5 8" id="KW-0863">Zinc-finger</keyword>
<dbReference type="InterPro" id="IPR013083">
    <property type="entry name" value="Znf_RING/FYVE/PHD"/>
</dbReference>
<keyword evidence="3" id="KW-0808">Transferase</keyword>